<dbReference type="Pfam" id="PF07707">
    <property type="entry name" value="BACK"/>
    <property type="match status" value="1"/>
</dbReference>
<dbReference type="SMART" id="SM00612">
    <property type="entry name" value="Kelch"/>
    <property type="match status" value="5"/>
</dbReference>
<evidence type="ECO:0000256" key="1">
    <source>
        <dbReference type="ARBA" id="ARBA00022441"/>
    </source>
</evidence>
<dbReference type="Pfam" id="PF24981">
    <property type="entry name" value="Beta-prop_ATRN-LZTR1"/>
    <property type="match status" value="1"/>
</dbReference>
<gene>
    <name evidence="6" type="primary">KLHL38</name>
</gene>
<feature type="domain" description="BTB" evidence="4">
    <location>
        <begin position="63"/>
        <end position="130"/>
    </location>
</feature>
<accession>A0A8B6YC79</accession>
<dbReference type="SMART" id="SM00875">
    <property type="entry name" value="BACK"/>
    <property type="match status" value="1"/>
</dbReference>
<keyword evidence="5" id="KW-1185">Reference proteome</keyword>
<protein>
    <submittedName>
        <fullName evidence="6">Kelch-like protein 38 isoform X1</fullName>
    </submittedName>
</protein>
<sequence length="614" mass="69134">MVSLGARGGNSQEGPTGAAIGGCHGSKTRMDEESPDALLFKDHDFSSDLLRQLNSLRQNRILTDVSICTGAWEVPCHRNVLASSSPYFRAMFCSNFRESREAKVQLKGIDSPTLERIVLYVYTGEVHITADTVLPLMEAASLLQYPKLFEACSSYLQSQLTPSNCLGLIRLSEILSCESLRKRAREVALVYFPEVVASADLKELCALELRDYLGDDGLCGEEEKVFEALMVWVKHDLQTRTRYMQELFKQVRLQYVHPAFFHHFIANDALLQSSPHCQTILETAKKQMFSLYSTTCAPDLHPLWHVPPRSSYQDFLILLGGRKDNQQTTRDVLLYNGQTGQWQSLAKLPARLYKASAVTLHRSIYVLGGMAVGAGKSVPSHNVYIFSLKLNQWRLGQPMLVARYSHRSTAHKNFIFSIGGIGEGHEVMDSMERYDSISNVWESMASMPVGVLHPAVAVKDQRLYLFGGEDIMQNPVRLIQVYHISRNTWFKMETRMIKNVCAPAVVLGERIVIVGGYTRRILAYDPQSNKYAKCADMKDRRMHHGATVMGNKLYVTGGRRLTTDCNIEDSASFDCYDPETDTWSSQGQLPHKLFDHACLTLQCIPHTSTFPWGP</sequence>
<dbReference type="GeneID" id="102520499"/>
<evidence type="ECO:0000256" key="2">
    <source>
        <dbReference type="ARBA" id="ARBA00022737"/>
    </source>
</evidence>
<dbReference type="CTD" id="340359"/>
<dbReference type="CDD" id="cd18268">
    <property type="entry name" value="BTB_POZ_KLHL38"/>
    <property type="match status" value="1"/>
</dbReference>
<organism evidence="5 6">
    <name type="scientific">Camelus ferus</name>
    <name type="common">Wild bactrian camel</name>
    <name type="synonym">Camelus bactrianus ferus</name>
    <dbReference type="NCBI Taxonomy" id="419612"/>
    <lineage>
        <taxon>Eukaryota</taxon>
        <taxon>Metazoa</taxon>
        <taxon>Chordata</taxon>
        <taxon>Craniata</taxon>
        <taxon>Vertebrata</taxon>
        <taxon>Euteleostomi</taxon>
        <taxon>Mammalia</taxon>
        <taxon>Eutheria</taxon>
        <taxon>Laurasiatheria</taxon>
        <taxon>Artiodactyla</taxon>
        <taxon>Tylopoda</taxon>
        <taxon>Camelidae</taxon>
        <taxon>Camelus</taxon>
    </lineage>
</organism>
<dbReference type="RefSeq" id="XP_006179795.3">
    <property type="nucleotide sequence ID" value="XM_006179733.3"/>
</dbReference>
<dbReference type="SMART" id="SM00225">
    <property type="entry name" value="BTB"/>
    <property type="match status" value="1"/>
</dbReference>
<evidence type="ECO:0000256" key="3">
    <source>
        <dbReference type="SAM" id="MobiDB-lite"/>
    </source>
</evidence>
<dbReference type="InterPro" id="IPR015915">
    <property type="entry name" value="Kelch-typ_b-propeller"/>
</dbReference>
<evidence type="ECO:0000313" key="6">
    <source>
        <dbReference type="RefSeq" id="XP_006179795.3"/>
    </source>
</evidence>
<dbReference type="PROSITE" id="PS50097">
    <property type="entry name" value="BTB"/>
    <property type="match status" value="1"/>
</dbReference>
<dbReference type="InterPro" id="IPR011705">
    <property type="entry name" value="BACK"/>
</dbReference>
<dbReference type="InterPro" id="IPR030568">
    <property type="entry name" value="KLHL38_BACK"/>
</dbReference>
<dbReference type="InterPro" id="IPR056737">
    <property type="entry name" value="Beta-prop_ATRN-MKLN-like"/>
</dbReference>
<feature type="region of interest" description="Disordered" evidence="3">
    <location>
        <begin position="1"/>
        <end position="30"/>
    </location>
</feature>
<keyword evidence="1" id="KW-0880">Kelch repeat</keyword>
<dbReference type="KEGG" id="cfr:102520499"/>
<dbReference type="Proteomes" id="UP000694856">
    <property type="component" value="Chromosome 25"/>
</dbReference>
<keyword evidence="2" id="KW-0677">Repeat</keyword>
<proteinExistence type="predicted"/>
<dbReference type="PANTHER" id="PTHR24412:SF462">
    <property type="entry name" value="KELCH-LIKE PROTEIN 38"/>
    <property type="match status" value="1"/>
</dbReference>
<dbReference type="InterPro" id="IPR006652">
    <property type="entry name" value="Kelch_1"/>
</dbReference>
<evidence type="ECO:0000259" key="4">
    <source>
        <dbReference type="PROSITE" id="PS50097"/>
    </source>
</evidence>
<dbReference type="InterPro" id="IPR000210">
    <property type="entry name" value="BTB/POZ_dom"/>
</dbReference>
<dbReference type="PIRSF" id="PIRSF037037">
    <property type="entry name" value="Kelch-like_protein_gigaxonin"/>
    <property type="match status" value="1"/>
</dbReference>
<dbReference type="Gene3D" id="1.25.40.420">
    <property type="match status" value="1"/>
</dbReference>
<dbReference type="Pfam" id="PF00651">
    <property type="entry name" value="BTB"/>
    <property type="match status" value="1"/>
</dbReference>
<reference evidence="6" key="1">
    <citation type="submission" date="2025-08" db="UniProtKB">
        <authorList>
            <consortium name="RefSeq"/>
        </authorList>
    </citation>
    <scope>IDENTIFICATION</scope>
    <source>
        <tissue evidence="6">Ear skin</tissue>
    </source>
</reference>
<name>A0A8B6YC79_CAMFR</name>
<evidence type="ECO:0000313" key="5">
    <source>
        <dbReference type="Proteomes" id="UP000694856"/>
    </source>
</evidence>
<dbReference type="AlphaFoldDB" id="A0A8B6YC79"/>
<dbReference type="FunFam" id="1.25.40.420:FF:000001">
    <property type="entry name" value="Kelch-like family member 12"/>
    <property type="match status" value="1"/>
</dbReference>
<dbReference type="SUPFAM" id="SSF117281">
    <property type="entry name" value="Kelch motif"/>
    <property type="match status" value="1"/>
</dbReference>
<dbReference type="Gene3D" id="2.120.10.80">
    <property type="entry name" value="Kelch-type beta propeller"/>
    <property type="match status" value="2"/>
</dbReference>
<dbReference type="SUPFAM" id="SSF54695">
    <property type="entry name" value="POZ domain"/>
    <property type="match status" value="1"/>
</dbReference>
<dbReference type="Gene3D" id="3.30.710.10">
    <property type="entry name" value="Potassium Channel Kv1.1, Chain A"/>
    <property type="match status" value="1"/>
</dbReference>
<dbReference type="InterPro" id="IPR011333">
    <property type="entry name" value="SKP1/BTB/POZ_sf"/>
</dbReference>
<dbReference type="InterPro" id="IPR017096">
    <property type="entry name" value="BTB-kelch_protein"/>
</dbReference>
<dbReference type="PANTHER" id="PTHR24412">
    <property type="entry name" value="KELCH PROTEIN"/>
    <property type="match status" value="1"/>
</dbReference>
<dbReference type="CDD" id="cd18476">
    <property type="entry name" value="BACK_KLHL38"/>
    <property type="match status" value="1"/>
</dbReference>